<protein>
    <recommendedName>
        <fullName evidence="6">DNA 3'-5' helicase</fullName>
        <ecNumber evidence="6">5.6.2.4</ecNumber>
    </recommendedName>
</protein>
<keyword evidence="8" id="KW-0067">ATP-binding</keyword>
<evidence type="ECO:0000256" key="3">
    <source>
        <dbReference type="ARBA" id="ARBA00023125"/>
    </source>
</evidence>
<dbReference type="PROSITE" id="PS00690">
    <property type="entry name" value="DEAH_ATP_HELICASE"/>
    <property type="match status" value="1"/>
</dbReference>
<dbReference type="GO" id="GO:0004386">
    <property type="term" value="F:helicase activity"/>
    <property type="evidence" value="ECO:0007669"/>
    <property type="project" value="UniProtKB-KW"/>
</dbReference>
<dbReference type="Gene3D" id="3.40.50.300">
    <property type="entry name" value="P-loop containing nucleotide triphosphate hydrolases"/>
    <property type="match status" value="1"/>
</dbReference>
<dbReference type="InterPro" id="IPR002464">
    <property type="entry name" value="DNA/RNA_helicase_DEAH_CS"/>
</dbReference>
<feature type="domain" description="Helicase ATP-binding" evidence="7">
    <location>
        <begin position="35"/>
        <end position="205"/>
    </location>
</feature>
<keyword evidence="9" id="KW-1185">Reference proteome</keyword>
<evidence type="ECO:0000313" key="9">
    <source>
        <dbReference type="Proteomes" id="UP001163255"/>
    </source>
</evidence>
<organism evidence="8 9">
    <name type="scientific">Endozoicomonas euniceicola</name>
    <dbReference type="NCBI Taxonomy" id="1234143"/>
    <lineage>
        <taxon>Bacteria</taxon>
        <taxon>Pseudomonadati</taxon>
        <taxon>Pseudomonadota</taxon>
        <taxon>Gammaproteobacteria</taxon>
        <taxon>Oceanospirillales</taxon>
        <taxon>Endozoicomonadaceae</taxon>
        <taxon>Endozoicomonas</taxon>
    </lineage>
</organism>
<evidence type="ECO:0000256" key="6">
    <source>
        <dbReference type="ARBA" id="ARBA00034808"/>
    </source>
</evidence>
<evidence type="ECO:0000256" key="4">
    <source>
        <dbReference type="ARBA" id="ARBA00023235"/>
    </source>
</evidence>
<evidence type="ECO:0000256" key="2">
    <source>
        <dbReference type="ARBA" id="ARBA00022801"/>
    </source>
</evidence>
<dbReference type="Pfam" id="PF00270">
    <property type="entry name" value="DEAD"/>
    <property type="match status" value="1"/>
</dbReference>
<dbReference type="SUPFAM" id="SSF52540">
    <property type="entry name" value="P-loop containing nucleoside triphosphate hydrolases"/>
    <property type="match status" value="1"/>
</dbReference>
<dbReference type="InterPro" id="IPR014001">
    <property type="entry name" value="Helicase_ATP-bd"/>
</dbReference>
<dbReference type="PANTHER" id="PTHR13710:SF105">
    <property type="entry name" value="ATP-DEPENDENT DNA HELICASE Q1"/>
    <property type="match status" value="1"/>
</dbReference>
<comment type="catalytic activity">
    <reaction evidence="5">
        <text>Couples ATP hydrolysis with the unwinding of duplex DNA by translocating in the 3'-5' direction.</text>
        <dbReference type="EC" id="5.6.2.4"/>
    </reaction>
</comment>
<evidence type="ECO:0000256" key="1">
    <source>
        <dbReference type="ARBA" id="ARBA00005446"/>
    </source>
</evidence>
<dbReference type="EC" id="5.6.2.4" evidence="6"/>
<gene>
    <name evidence="8" type="ORF">NX720_22080</name>
</gene>
<dbReference type="SMART" id="SM00487">
    <property type="entry name" value="DEXDc"/>
    <property type="match status" value="1"/>
</dbReference>
<evidence type="ECO:0000256" key="5">
    <source>
        <dbReference type="ARBA" id="ARBA00034617"/>
    </source>
</evidence>
<dbReference type="InterPro" id="IPR027417">
    <property type="entry name" value="P-loop_NTPase"/>
</dbReference>
<evidence type="ECO:0000313" key="8">
    <source>
        <dbReference type="EMBL" id="UYM15504.1"/>
    </source>
</evidence>
<proteinExistence type="inferred from homology"/>
<keyword evidence="8" id="KW-0547">Nucleotide-binding</keyword>
<dbReference type="PROSITE" id="PS51192">
    <property type="entry name" value="HELICASE_ATP_BIND_1"/>
    <property type="match status" value="1"/>
</dbReference>
<keyword evidence="3" id="KW-0238">DNA-binding</keyword>
<accession>A0ABY6GSY7</accession>
<keyword evidence="8" id="KW-0347">Helicase</keyword>
<dbReference type="InterPro" id="IPR011545">
    <property type="entry name" value="DEAD/DEAH_box_helicase_dom"/>
</dbReference>
<comment type="similarity">
    <text evidence="1">Belongs to the helicase family. RecQ subfamily.</text>
</comment>
<keyword evidence="4" id="KW-0413">Isomerase</keyword>
<dbReference type="EMBL" id="CP103300">
    <property type="protein sequence ID" value="UYM15504.1"/>
    <property type="molecule type" value="Genomic_DNA"/>
</dbReference>
<dbReference type="Proteomes" id="UP001163255">
    <property type="component" value="Chromosome"/>
</dbReference>
<dbReference type="PANTHER" id="PTHR13710">
    <property type="entry name" value="DNA HELICASE RECQ FAMILY MEMBER"/>
    <property type="match status" value="1"/>
</dbReference>
<reference evidence="8" key="1">
    <citation type="submission" date="2022-10" db="EMBL/GenBank/DDBJ databases">
        <title>Completed Genome Sequence of two octocoral isolated bacterium, Endozoicomonas euniceicola EF212T and Endozoicomonas gorgoniicola PS125T.</title>
        <authorList>
            <person name="Chiou Y.-J."/>
            <person name="Chen Y.-H."/>
        </authorList>
    </citation>
    <scope>NUCLEOTIDE SEQUENCE</scope>
    <source>
        <strain evidence="8">EF212</strain>
    </source>
</reference>
<keyword evidence="2" id="KW-0378">Hydrolase</keyword>
<name>A0ABY6GSY7_9GAMM</name>
<sequence>MKTTERFYREGLELLRRSLGDADACFHEHQWESIEELVVHRSRLLVVQKTGWGKSTVYFTATRLLRNEGKGPTIIISPLLALMRNQIESAAKYGVRLGTINSSNSNPENKQTERQLLADQLDAVIISPERLPNEDFVEQVLLPVAGRVGLFVIDEAHCISDWGHDFRPDYKRIKHILPYMPPNLPVLATTATASQRVMDDIAEQL</sequence>
<dbReference type="RefSeq" id="WP_262597552.1">
    <property type="nucleotide sequence ID" value="NZ_CP103300.1"/>
</dbReference>
<evidence type="ECO:0000259" key="7">
    <source>
        <dbReference type="PROSITE" id="PS51192"/>
    </source>
</evidence>